<evidence type="ECO:0000259" key="10">
    <source>
        <dbReference type="PROSITE" id="PS51030"/>
    </source>
</evidence>
<gene>
    <name evidence="11" type="ORF">TR139957</name>
</gene>
<feature type="compositionally biased region" description="Low complexity" evidence="9">
    <location>
        <begin position="338"/>
        <end position="354"/>
    </location>
</feature>
<feature type="compositionally biased region" description="Polar residues" evidence="9">
    <location>
        <begin position="195"/>
        <end position="207"/>
    </location>
</feature>
<keyword evidence="2" id="KW-0863">Zinc-finger</keyword>
<evidence type="ECO:0000256" key="2">
    <source>
        <dbReference type="ARBA" id="ARBA00022771"/>
    </source>
</evidence>
<feature type="region of interest" description="Disordered" evidence="9">
    <location>
        <begin position="338"/>
        <end position="357"/>
    </location>
</feature>
<feature type="region of interest" description="Disordered" evidence="9">
    <location>
        <begin position="116"/>
        <end position="138"/>
    </location>
</feature>
<organism evidence="11">
    <name type="scientific">Schistocephalus solidus</name>
    <name type="common">Tapeworm</name>
    <dbReference type="NCBI Taxonomy" id="70667"/>
    <lineage>
        <taxon>Eukaryota</taxon>
        <taxon>Metazoa</taxon>
        <taxon>Spiralia</taxon>
        <taxon>Lophotrochozoa</taxon>
        <taxon>Platyhelminthes</taxon>
        <taxon>Cestoda</taxon>
        <taxon>Eucestoda</taxon>
        <taxon>Diphyllobothriidea</taxon>
        <taxon>Diphyllobothriidae</taxon>
        <taxon>Schistocephalus</taxon>
    </lineage>
</organism>
<evidence type="ECO:0000313" key="11">
    <source>
        <dbReference type="EMBL" id="JAP48870.1"/>
    </source>
</evidence>
<dbReference type="AlphaFoldDB" id="A0A0X3PC33"/>
<dbReference type="GO" id="GO:0000978">
    <property type="term" value="F:RNA polymerase II cis-regulatory region sequence-specific DNA binding"/>
    <property type="evidence" value="ECO:0007669"/>
    <property type="project" value="TreeGrafter"/>
</dbReference>
<dbReference type="PRINTS" id="PR00047">
    <property type="entry name" value="STROIDFINGER"/>
</dbReference>
<keyword evidence="4" id="KW-0805">Transcription regulation</keyword>
<dbReference type="GO" id="GO:0008270">
    <property type="term" value="F:zinc ion binding"/>
    <property type="evidence" value="ECO:0007669"/>
    <property type="project" value="UniProtKB-KW"/>
</dbReference>
<proteinExistence type="predicted"/>
<dbReference type="GO" id="GO:0000122">
    <property type="term" value="P:negative regulation of transcription by RNA polymerase II"/>
    <property type="evidence" value="ECO:0007669"/>
    <property type="project" value="TreeGrafter"/>
</dbReference>
<keyword evidence="6" id="KW-0804">Transcription</keyword>
<evidence type="ECO:0000256" key="1">
    <source>
        <dbReference type="ARBA" id="ARBA00022723"/>
    </source>
</evidence>
<dbReference type="EMBL" id="GEEE01014355">
    <property type="protein sequence ID" value="JAP48870.1"/>
    <property type="molecule type" value="Transcribed_RNA"/>
</dbReference>
<dbReference type="InterPro" id="IPR013088">
    <property type="entry name" value="Znf_NHR/GATA"/>
</dbReference>
<evidence type="ECO:0000256" key="5">
    <source>
        <dbReference type="ARBA" id="ARBA00023125"/>
    </source>
</evidence>
<dbReference type="Gene3D" id="3.30.50.10">
    <property type="entry name" value="Erythroid Transcription Factor GATA-1, subunit A"/>
    <property type="match status" value="1"/>
</dbReference>
<feature type="region of interest" description="Disordered" evidence="9">
    <location>
        <begin position="189"/>
        <end position="214"/>
    </location>
</feature>
<accession>A0A0X3PC33</accession>
<keyword evidence="1" id="KW-0479">Metal-binding</keyword>
<evidence type="ECO:0000256" key="3">
    <source>
        <dbReference type="ARBA" id="ARBA00022833"/>
    </source>
</evidence>
<dbReference type="SUPFAM" id="SSF57716">
    <property type="entry name" value="Glucocorticoid receptor-like (DNA-binding domain)"/>
    <property type="match status" value="1"/>
</dbReference>
<dbReference type="PANTHER" id="PTHR24082:SF283">
    <property type="entry name" value="NUCLEAR HORMONE RECEPTOR HR96"/>
    <property type="match status" value="1"/>
</dbReference>
<evidence type="ECO:0000256" key="8">
    <source>
        <dbReference type="ARBA" id="ARBA00023242"/>
    </source>
</evidence>
<dbReference type="GO" id="GO:0030154">
    <property type="term" value="P:cell differentiation"/>
    <property type="evidence" value="ECO:0007669"/>
    <property type="project" value="TreeGrafter"/>
</dbReference>
<dbReference type="PROSITE" id="PS51030">
    <property type="entry name" value="NUCLEAR_REC_DBD_2"/>
    <property type="match status" value="1"/>
</dbReference>
<dbReference type="Pfam" id="PF00105">
    <property type="entry name" value="zf-C4"/>
    <property type="match status" value="1"/>
</dbReference>
<dbReference type="InterPro" id="IPR001628">
    <property type="entry name" value="Znf_hrmn_rcpt"/>
</dbReference>
<dbReference type="GO" id="GO:0045944">
    <property type="term" value="P:positive regulation of transcription by RNA polymerase II"/>
    <property type="evidence" value="ECO:0007669"/>
    <property type="project" value="TreeGrafter"/>
</dbReference>
<evidence type="ECO:0000256" key="6">
    <source>
        <dbReference type="ARBA" id="ARBA00023163"/>
    </source>
</evidence>
<dbReference type="PROSITE" id="PS00031">
    <property type="entry name" value="NUCLEAR_REC_DBD_1"/>
    <property type="match status" value="1"/>
</dbReference>
<keyword evidence="5" id="KW-0238">DNA-binding</keyword>
<dbReference type="PANTHER" id="PTHR24082">
    <property type="entry name" value="NUCLEAR HORMONE RECEPTOR"/>
    <property type="match status" value="1"/>
</dbReference>
<evidence type="ECO:0000256" key="7">
    <source>
        <dbReference type="ARBA" id="ARBA00023170"/>
    </source>
</evidence>
<keyword evidence="8" id="KW-0539">Nucleus</keyword>
<dbReference type="SMART" id="SM00399">
    <property type="entry name" value="ZnF_C4"/>
    <property type="match status" value="1"/>
</dbReference>
<feature type="domain" description="Nuclear receptor" evidence="10">
    <location>
        <begin position="28"/>
        <end position="103"/>
    </location>
</feature>
<keyword evidence="3" id="KW-0862">Zinc</keyword>
<dbReference type="InterPro" id="IPR050234">
    <property type="entry name" value="Nuclear_hormone_rcpt_NR1"/>
</dbReference>
<protein>
    <recommendedName>
        <fullName evidence="10">Nuclear receptor domain-containing protein</fullName>
    </recommendedName>
</protein>
<keyword evidence="7" id="KW-0675">Receptor</keyword>
<reference evidence="11" key="1">
    <citation type="submission" date="2016-01" db="EMBL/GenBank/DDBJ databases">
        <title>Reference transcriptome for the parasite Schistocephalus solidus: insights into the molecular evolution of parasitism.</title>
        <authorList>
            <person name="Hebert F.O."/>
            <person name="Grambauer S."/>
            <person name="Barber I."/>
            <person name="Landry C.R."/>
            <person name="Aubin-Horth N."/>
        </authorList>
    </citation>
    <scope>NUCLEOTIDE SEQUENCE</scope>
</reference>
<evidence type="ECO:0000256" key="4">
    <source>
        <dbReference type="ARBA" id="ARBA00023015"/>
    </source>
</evidence>
<evidence type="ECO:0000256" key="9">
    <source>
        <dbReference type="SAM" id="MobiDB-lite"/>
    </source>
</evidence>
<name>A0A0X3PC33_SCHSO</name>
<dbReference type="GO" id="GO:0004879">
    <property type="term" value="F:nuclear receptor activity"/>
    <property type="evidence" value="ECO:0007669"/>
    <property type="project" value="TreeGrafter"/>
</dbReference>
<sequence length="497" mass="54886">MNCPVQDKNNQKADLENRGSFFVRHKNEKSCAVCGDHAVGYNFGAIACESCKAFFRRNALRPTIPPCLFSGKCSIQVKTRRFCSPCRLEKCFAVGMRKSCIMDEKAKIERREKILRNRERKTANRAHGLDAPLQHQQHPPSMDGHGYLDNHLTHHQQQLNVPLSPNFPQHPPGPTLDHVHEEDAFHASRQVPHLPTSSHNRPSQTPHPTCDRTPYNLSFDHPPACRCSATSGVPWNEDCAFCMPPKGSNAGQQTLSNCDLGMSNYLGCVDGSVLSNPPFPGQVSGLYEESRDLELQPPSQSDNRHSHALRELTTPLRCGCRQPEPLINRPAGVIGDSHTWSSTLQSESSSVSVTGPLEESTLAGSASVLHPRSVRNSAESSKGLALYSRPSPVTNVLDGHVWTSEPEERSNKECVTLCPSLMRSGMARLLSKDQWTALNDLRSAYDSSFLISETDHTPENSCTLTLSSLVNTSGFLVRKFINFAKKLADFNVLGQVS</sequence>